<dbReference type="Proteomes" id="UP001307168">
    <property type="component" value="Unassembled WGS sequence"/>
</dbReference>
<dbReference type="SUPFAM" id="SSF51658">
    <property type="entry name" value="Xylose isomerase-like"/>
    <property type="match status" value="1"/>
</dbReference>
<keyword evidence="3" id="KW-1185">Reference proteome</keyword>
<gene>
    <name evidence="2" type="ORF">P4706_15435</name>
</gene>
<name>A0AAW9NBZ1_9BACI</name>
<dbReference type="GO" id="GO:0016853">
    <property type="term" value="F:isomerase activity"/>
    <property type="evidence" value="ECO:0007669"/>
    <property type="project" value="UniProtKB-KW"/>
</dbReference>
<dbReference type="Gene3D" id="3.20.20.150">
    <property type="entry name" value="Divalent-metal-dependent TIM barrel enzymes"/>
    <property type="match status" value="1"/>
</dbReference>
<dbReference type="PANTHER" id="PTHR12110:SF21">
    <property type="entry name" value="XYLOSE ISOMERASE-LIKE TIM BARREL DOMAIN-CONTAINING PROTEIN"/>
    <property type="match status" value="1"/>
</dbReference>
<dbReference type="InterPro" id="IPR036237">
    <property type="entry name" value="Xyl_isomerase-like_sf"/>
</dbReference>
<dbReference type="PANTHER" id="PTHR12110">
    <property type="entry name" value="HYDROXYPYRUVATE ISOMERASE"/>
    <property type="match status" value="1"/>
</dbReference>
<dbReference type="AlphaFoldDB" id="A0AAW9NBZ1"/>
<reference evidence="2 3" key="1">
    <citation type="submission" date="2023-03" db="EMBL/GenBank/DDBJ databases">
        <title>Bacillus Genome Sequencing.</title>
        <authorList>
            <person name="Dunlap C."/>
        </authorList>
    </citation>
    <scope>NUCLEOTIDE SEQUENCE [LARGE SCALE GENOMIC DNA]</scope>
    <source>
        <strain evidence="2 3">B-41290</strain>
    </source>
</reference>
<keyword evidence="2" id="KW-0413">Isomerase</keyword>
<protein>
    <submittedName>
        <fullName evidence="2">Sugar phosphate isomerase/epimerase</fullName>
    </submittedName>
</protein>
<comment type="caution">
    <text evidence="2">The sequence shown here is derived from an EMBL/GenBank/DDBJ whole genome shotgun (WGS) entry which is preliminary data.</text>
</comment>
<dbReference type="InterPro" id="IPR050312">
    <property type="entry name" value="IolE/XylAMocC-like"/>
</dbReference>
<organism evidence="2 3">
    <name type="scientific">Peribacillus castrilensis</name>
    <dbReference type="NCBI Taxonomy" id="2897690"/>
    <lineage>
        <taxon>Bacteria</taxon>
        <taxon>Bacillati</taxon>
        <taxon>Bacillota</taxon>
        <taxon>Bacilli</taxon>
        <taxon>Bacillales</taxon>
        <taxon>Bacillaceae</taxon>
        <taxon>Peribacillus</taxon>
    </lineage>
</organism>
<evidence type="ECO:0000313" key="2">
    <source>
        <dbReference type="EMBL" id="MEC0274446.1"/>
    </source>
</evidence>
<sequence>MRMSLVTDCLGFMSIEEMADTAVSLGYETLEFACGNWSKAPHVDLDNLLESSIQREKFVSALESRGLSIEVLNCSGNQLAPNEEGREHQIVVEKTFRLAELLGVKAINMMSGLPGGGPGDTTPNWITTSWPPINNEILDWQWNEIALPYWEKAVKQAKEHGIEKIALENHGSQLVYNPETLFKLRNHIGEMVGMNFDPSHLFWMGGNPILSLRKLGSAIYHVHAKDVRIEKGFVDTDGVLDTKTIDRFADRSWNYVALGHGHDTSWWKEFFSVLSMVGYDGPVSLEMEDLTMDPLTALKKSTNVFKEALPKDFD</sequence>
<dbReference type="InterPro" id="IPR013022">
    <property type="entry name" value="Xyl_isomerase-like_TIM-brl"/>
</dbReference>
<dbReference type="EMBL" id="JARNBH010000015">
    <property type="protein sequence ID" value="MEC0274446.1"/>
    <property type="molecule type" value="Genomic_DNA"/>
</dbReference>
<evidence type="ECO:0000259" key="1">
    <source>
        <dbReference type="Pfam" id="PF01261"/>
    </source>
</evidence>
<accession>A0AAW9NBZ1</accession>
<dbReference type="Pfam" id="PF01261">
    <property type="entry name" value="AP_endonuc_2"/>
    <property type="match status" value="1"/>
</dbReference>
<proteinExistence type="predicted"/>
<evidence type="ECO:0000313" key="3">
    <source>
        <dbReference type="Proteomes" id="UP001307168"/>
    </source>
</evidence>
<feature type="domain" description="Xylose isomerase-like TIM barrel" evidence="1">
    <location>
        <begin position="20"/>
        <end position="307"/>
    </location>
</feature>
<dbReference type="RefSeq" id="WP_053533491.1">
    <property type="nucleotide sequence ID" value="NZ_JARNBH010000015.1"/>
</dbReference>